<sequence length="698" mass="75758">MYDPSLHFPLEKSMGIESKPVDARSYFYDETLAVYRPYLNIDEVFDYLNTGDARTGQFPIIVNTGGYVLDGNVYEGVNKEYWFKDGISNCELIEKAEAAYKSNTDDYNNWQFNGYGLSYSGNGVGNYAEGILECRDGVVYNVFRSATDSTLDNSGQIVLRISTDSIKTFTAPVTIFNGTYDDRYISGGFVGDTGRFVVFIRQYNYLIPAEVDFGFIYSDDLTTAGTDATWSAFQSVAPSIVPLGTVGYGKIISVNAKYILATYTGNRKAQLLESADGATWTLGATMYDYTTSLARKVTEPSIVAIGNNYLLCIARNDDNGPYYQYESIDGGTTWVFTGLTNTYSESVAVRSACPVLLYNAEREELILFGTARGGTTAKRNNDRMQVYVNFKYEVFGIANGWTLREQVTRPFNNNRNFYNQPCVAFLNANTIVGFSTDGEYSSPSTDLNKERMFLYGFNYTYSLLNTINKTAVPEGIYTEVWNAKNNAFQLKTLQQPFAVEPVNGNVYLSNPGTLVLNGGVNALTNESIAIYSSNLATKIFSVTGNGNILTPNLPAGTVASGSIVVTNTTTKNLQLVPFATAFTNVALTGIPTAPTAPVTTNTTQIATTANVMSHFLTATATLAFPATAAQTSSELTITVNGAVDGDVVSVGVPNAASNANSCFTARVSAANTVSVKFNNYSSAAITPASATFKVTVFK</sequence>
<dbReference type="EMBL" id="JACIEG010000004">
    <property type="protein sequence ID" value="MBB3969602.1"/>
    <property type="molecule type" value="Genomic_DNA"/>
</dbReference>
<evidence type="ECO:0000313" key="3">
    <source>
        <dbReference type="Proteomes" id="UP000297248"/>
    </source>
</evidence>
<evidence type="ECO:0000313" key="2">
    <source>
        <dbReference type="EMBL" id="TEW64991.1"/>
    </source>
</evidence>
<organism evidence="2 3">
    <name type="scientific">Mucilaginibacter phyllosphaerae</name>
    <dbReference type="NCBI Taxonomy" id="1812349"/>
    <lineage>
        <taxon>Bacteria</taxon>
        <taxon>Pseudomonadati</taxon>
        <taxon>Bacteroidota</taxon>
        <taxon>Sphingobacteriia</taxon>
        <taxon>Sphingobacteriales</taxon>
        <taxon>Sphingobacteriaceae</taxon>
        <taxon>Mucilaginibacter</taxon>
    </lineage>
</organism>
<dbReference type="InterPro" id="IPR036278">
    <property type="entry name" value="Sialidase_sf"/>
</dbReference>
<gene>
    <name evidence="2" type="ORF">E2R65_13795</name>
    <name evidence="1" type="ORF">GGR35_002215</name>
</gene>
<proteinExistence type="predicted"/>
<protein>
    <submittedName>
        <fullName evidence="2">Exo-alpha-sialidase</fullName>
    </submittedName>
</protein>
<dbReference type="RefSeq" id="WP_134337066.1">
    <property type="nucleotide sequence ID" value="NZ_BMCZ01000005.1"/>
</dbReference>
<dbReference type="Proteomes" id="UP000583101">
    <property type="component" value="Unassembled WGS sequence"/>
</dbReference>
<dbReference type="CDD" id="cd15482">
    <property type="entry name" value="Sialidase_non-viral"/>
    <property type="match status" value="1"/>
</dbReference>
<evidence type="ECO:0000313" key="4">
    <source>
        <dbReference type="Proteomes" id="UP000583101"/>
    </source>
</evidence>
<name>A0A4Y8AAX8_9SPHI</name>
<accession>A0A4Y8AAX8</accession>
<dbReference type="OrthoDB" id="8457242at2"/>
<comment type="caution">
    <text evidence="2">The sequence shown here is derived from an EMBL/GenBank/DDBJ whole genome shotgun (WGS) entry which is preliminary data.</text>
</comment>
<evidence type="ECO:0000313" key="1">
    <source>
        <dbReference type="EMBL" id="MBB3969602.1"/>
    </source>
</evidence>
<dbReference type="AlphaFoldDB" id="A0A4Y8AAX8"/>
<keyword evidence="4" id="KW-1185">Reference proteome</keyword>
<reference evidence="2 3" key="1">
    <citation type="journal article" date="2016" name="Int. J. Syst. Evol. Microbiol.">
        <title>Proposal of Mucilaginibacter phyllosphaerae sp. nov. isolated from the phyllosphere of Galium album.</title>
        <authorList>
            <person name="Aydogan E.L."/>
            <person name="Busse H.J."/>
            <person name="Moser G."/>
            <person name="Muller C."/>
            <person name="Kampfer P."/>
            <person name="Glaeser S.P."/>
        </authorList>
    </citation>
    <scope>NUCLEOTIDE SEQUENCE [LARGE SCALE GENOMIC DNA]</scope>
    <source>
        <strain evidence="2 3">PP-F2FG21</strain>
    </source>
</reference>
<dbReference type="Gene3D" id="2.120.10.10">
    <property type="match status" value="1"/>
</dbReference>
<dbReference type="Proteomes" id="UP000297248">
    <property type="component" value="Unassembled WGS sequence"/>
</dbReference>
<reference evidence="2" key="2">
    <citation type="submission" date="2019-03" db="EMBL/GenBank/DDBJ databases">
        <authorList>
            <person name="Yan Y.-Q."/>
            <person name="Du Z.-J."/>
        </authorList>
    </citation>
    <scope>NUCLEOTIDE SEQUENCE</scope>
    <source>
        <strain evidence="2">PP-F2FG21</strain>
    </source>
</reference>
<dbReference type="EMBL" id="SNQG01000005">
    <property type="protein sequence ID" value="TEW64991.1"/>
    <property type="molecule type" value="Genomic_DNA"/>
</dbReference>
<dbReference type="SUPFAM" id="SSF50939">
    <property type="entry name" value="Sialidases"/>
    <property type="match status" value="1"/>
</dbReference>
<reference evidence="1 4" key="3">
    <citation type="submission" date="2020-08" db="EMBL/GenBank/DDBJ databases">
        <title>Genomic Encyclopedia of Type Strains, Phase IV (KMG-IV): sequencing the most valuable type-strain genomes for metagenomic binning, comparative biology and taxonomic classification.</title>
        <authorList>
            <person name="Goeker M."/>
        </authorList>
    </citation>
    <scope>NUCLEOTIDE SEQUENCE [LARGE SCALE GENOMIC DNA]</scope>
    <source>
        <strain evidence="1 4">DSM 100995</strain>
    </source>
</reference>